<accession>A0A975SL53</accession>
<dbReference type="KEGG" id="aiq:Azoinq_09570"/>
<dbReference type="Pfam" id="PF16289">
    <property type="entry name" value="PIN_12"/>
    <property type="match status" value="1"/>
</dbReference>
<dbReference type="RefSeq" id="WP_216129649.1">
    <property type="nucleotide sequence ID" value="NZ_CP064782.1"/>
</dbReference>
<dbReference type="EMBL" id="CP064782">
    <property type="protein sequence ID" value="QWT48116.1"/>
    <property type="molecule type" value="Genomic_DNA"/>
</dbReference>
<proteinExistence type="predicted"/>
<evidence type="ECO:0000259" key="1">
    <source>
        <dbReference type="Pfam" id="PF16289"/>
    </source>
</evidence>
<protein>
    <submittedName>
        <fullName evidence="2">DUF4935 domain-containing protein</fullName>
    </submittedName>
</protein>
<keyword evidence="3" id="KW-1185">Reference proteome</keyword>
<sequence length="186" mass="22022">MTSAERIQSVILDTNILFRDFKLSGYNLRKLIKTKYLYSFDLCIPEVVHDECIGNYIAESKLRSERLVKTINELNELLPYRDRIRNEIFNRKTNDCVKKQKSRLRRFIKDNKINLLSYPEVSHKDIVEKMYEKNQPFNNGSNNSSEKGYKDYLIAESVRDYIKNNNIKERTILVTNNIKDFIEPGS</sequence>
<feature type="domain" description="DUF4935" evidence="1">
    <location>
        <begin position="10"/>
        <end position="181"/>
    </location>
</feature>
<evidence type="ECO:0000313" key="3">
    <source>
        <dbReference type="Proteomes" id="UP000683428"/>
    </source>
</evidence>
<dbReference type="AlphaFoldDB" id="A0A975SL53"/>
<organism evidence="2 3">
    <name type="scientific">Azospira inquinata</name>
    <dbReference type="NCBI Taxonomy" id="2785627"/>
    <lineage>
        <taxon>Bacteria</taxon>
        <taxon>Pseudomonadati</taxon>
        <taxon>Pseudomonadota</taxon>
        <taxon>Betaproteobacteria</taxon>
        <taxon>Rhodocyclales</taxon>
        <taxon>Rhodocyclaceae</taxon>
        <taxon>Azospira</taxon>
    </lineage>
</organism>
<reference evidence="2" key="1">
    <citation type="submission" date="2020-11" db="EMBL/GenBank/DDBJ databases">
        <title>Azospira inquinata sp. nov.</title>
        <authorList>
            <person name="Moe W.M."/>
            <person name="Mikes M.C."/>
        </authorList>
    </citation>
    <scope>NUCLEOTIDE SEQUENCE</scope>
    <source>
        <strain evidence="2">Azo-3</strain>
    </source>
</reference>
<dbReference type="InterPro" id="IPR032557">
    <property type="entry name" value="DUF4935"/>
</dbReference>
<name>A0A975SL53_9RHOO</name>
<gene>
    <name evidence="2" type="ORF">Azoinq_09570</name>
</gene>
<dbReference type="Proteomes" id="UP000683428">
    <property type="component" value="Chromosome"/>
</dbReference>
<evidence type="ECO:0000313" key="2">
    <source>
        <dbReference type="EMBL" id="QWT48116.1"/>
    </source>
</evidence>